<dbReference type="AlphaFoldDB" id="A0A9P0EJ43"/>
<dbReference type="Proteomes" id="UP000775872">
    <property type="component" value="Unassembled WGS sequence"/>
</dbReference>
<evidence type="ECO:0000313" key="3">
    <source>
        <dbReference type="Proteomes" id="UP000775872"/>
    </source>
</evidence>
<sequence>MPTSNGESHRDLKPWGSHMSDFRVGSRIRSRCAPRRTVPKDPDKYRGKKRLAEDLDEFSRFIETIAKDVHEYVHESAPGIGQSQWPESEDESLDQTKEEGTGLDPNINYMTFRKEQAQMLIDEMCAACGEVPPLESELENHQRNIQRHDQWYKGILDNIYQALSYSSNENLDTSPFHESMFRWLCANSSAASQQAILDVLLHPHVRSYRTRAVLGRQDWRDLFHSLETFSLATQVPRIPSVIGTYAL</sequence>
<accession>A0A9P0EJ43</accession>
<dbReference type="OrthoDB" id="4619081at2759"/>
<keyword evidence="3" id="KW-1185">Reference proteome</keyword>
<feature type="region of interest" description="Disordered" evidence="1">
    <location>
        <begin position="77"/>
        <end position="106"/>
    </location>
</feature>
<evidence type="ECO:0000313" key="2">
    <source>
        <dbReference type="EMBL" id="CAH0049270.1"/>
    </source>
</evidence>
<reference evidence="3" key="1">
    <citation type="submission" date="2019-06" db="EMBL/GenBank/DDBJ databases">
        <authorList>
            <person name="Broberg M."/>
        </authorList>
    </citation>
    <scope>NUCLEOTIDE SEQUENCE [LARGE SCALE GENOMIC DNA]</scope>
</reference>
<comment type="caution">
    <text evidence="2">The sequence shown here is derived from an EMBL/GenBank/DDBJ whole genome shotgun (WGS) entry which is preliminary data.</text>
</comment>
<name>A0A9P0EJ43_9HYPO</name>
<feature type="region of interest" description="Disordered" evidence="1">
    <location>
        <begin position="26"/>
        <end position="46"/>
    </location>
</feature>
<reference evidence="2 3" key="2">
    <citation type="submission" date="2021-10" db="EMBL/GenBank/DDBJ databases">
        <authorList>
            <person name="Piombo E."/>
        </authorList>
    </citation>
    <scope>NUCLEOTIDE SEQUENCE [LARGE SCALE GENOMIC DNA]</scope>
</reference>
<protein>
    <submittedName>
        <fullName evidence="2">Uncharacterized protein</fullName>
    </submittedName>
</protein>
<proteinExistence type="predicted"/>
<dbReference type="EMBL" id="CABFOC020000035">
    <property type="protein sequence ID" value="CAH0049270.1"/>
    <property type="molecule type" value="Genomic_DNA"/>
</dbReference>
<feature type="region of interest" description="Disordered" evidence="1">
    <location>
        <begin position="1"/>
        <end position="20"/>
    </location>
</feature>
<gene>
    <name evidence="2" type="ORF">CSOL1703_00001226</name>
</gene>
<evidence type="ECO:0000256" key="1">
    <source>
        <dbReference type="SAM" id="MobiDB-lite"/>
    </source>
</evidence>
<organism evidence="2 3">
    <name type="scientific">Clonostachys solani</name>
    <dbReference type="NCBI Taxonomy" id="160281"/>
    <lineage>
        <taxon>Eukaryota</taxon>
        <taxon>Fungi</taxon>
        <taxon>Dikarya</taxon>
        <taxon>Ascomycota</taxon>
        <taxon>Pezizomycotina</taxon>
        <taxon>Sordariomycetes</taxon>
        <taxon>Hypocreomycetidae</taxon>
        <taxon>Hypocreales</taxon>
        <taxon>Bionectriaceae</taxon>
        <taxon>Clonostachys</taxon>
    </lineage>
</organism>